<accession>A0A6P4CEI1</accession>
<dbReference type="GeneID" id="107474487"/>
<dbReference type="RefSeq" id="XP_015949600.1">
    <property type="nucleotide sequence ID" value="XM_016094114.1"/>
</dbReference>
<dbReference type="PANTHER" id="PTHR47718">
    <property type="entry name" value="OS01G0519700 PROTEIN"/>
    <property type="match status" value="1"/>
</dbReference>
<dbReference type="InterPro" id="IPR018289">
    <property type="entry name" value="MULE_transposase_dom"/>
</dbReference>
<dbReference type="OrthoDB" id="912324at2759"/>
<dbReference type="AlphaFoldDB" id="A0A6P4CEI1"/>
<dbReference type="Pfam" id="PF10551">
    <property type="entry name" value="MULE"/>
    <property type="match status" value="1"/>
</dbReference>
<sequence>MDLLEGDTEIEVEESAMIVDGIGSFDTIDFVALTAKDILMIEFINLQAAYDYYNEYGRIKGFSVMRSKKGRRTKHGSNGEIIWGLMWSHRSVKEGDLHQINSTKKADLRVPTIFHTFANGSGGFETIGFEIKDIYNAIEKQRFQNLFWCDGTNRYDYSVFGDVLGFDAMYGQNKYKCPLVIFSRVDHHMRTVVFDYAILNNESEDSYVWLLMPFLEAMKEKLPKSVMTDGNLAMKSAVGTVFSGAHYRLCS</sequence>
<organism evidence="2 3">
    <name type="scientific">Arachis duranensis</name>
    <name type="common">Wild peanut</name>
    <dbReference type="NCBI Taxonomy" id="130453"/>
    <lineage>
        <taxon>Eukaryota</taxon>
        <taxon>Viridiplantae</taxon>
        <taxon>Streptophyta</taxon>
        <taxon>Embryophyta</taxon>
        <taxon>Tracheophyta</taxon>
        <taxon>Spermatophyta</taxon>
        <taxon>Magnoliopsida</taxon>
        <taxon>eudicotyledons</taxon>
        <taxon>Gunneridae</taxon>
        <taxon>Pentapetalae</taxon>
        <taxon>rosids</taxon>
        <taxon>fabids</taxon>
        <taxon>Fabales</taxon>
        <taxon>Fabaceae</taxon>
        <taxon>Papilionoideae</taxon>
        <taxon>50 kb inversion clade</taxon>
        <taxon>dalbergioids sensu lato</taxon>
        <taxon>Dalbergieae</taxon>
        <taxon>Pterocarpus clade</taxon>
        <taxon>Arachis</taxon>
    </lineage>
</organism>
<evidence type="ECO:0000313" key="3">
    <source>
        <dbReference type="RefSeq" id="XP_015949600.1"/>
    </source>
</evidence>
<keyword evidence="2" id="KW-1185">Reference proteome</keyword>
<dbReference type="Proteomes" id="UP000515211">
    <property type="component" value="Chromosome 1"/>
</dbReference>
<evidence type="ECO:0000313" key="2">
    <source>
        <dbReference type="Proteomes" id="UP000515211"/>
    </source>
</evidence>
<proteinExistence type="predicted"/>
<protein>
    <submittedName>
        <fullName evidence="3">Uncharacterized protein LOC107474487</fullName>
    </submittedName>
</protein>
<evidence type="ECO:0000259" key="1">
    <source>
        <dbReference type="Pfam" id="PF10551"/>
    </source>
</evidence>
<name>A0A6P4CEI1_ARADU</name>
<dbReference type="PANTHER" id="PTHR47718:SF13">
    <property type="entry name" value="OS09G0290500 PROTEIN"/>
    <property type="match status" value="1"/>
</dbReference>
<gene>
    <name evidence="3" type="primary">LOC107474487</name>
</gene>
<feature type="domain" description="MULE transposase" evidence="1">
    <location>
        <begin position="163"/>
        <end position="250"/>
    </location>
</feature>
<reference evidence="2" key="1">
    <citation type="journal article" date="2016" name="Nat. Genet.">
        <title>The genome sequences of Arachis duranensis and Arachis ipaensis, the diploid ancestors of cultivated peanut.</title>
        <authorList>
            <person name="Bertioli D.J."/>
            <person name="Cannon S.B."/>
            <person name="Froenicke L."/>
            <person name="Huang G."/>
            <person name="Farmer A.D."/>
            <person name="Cannon E.K."/>
            <person name="Liu X."/>
            <person name="Gao D."/>
            <person name="Clevenger J."/>
            <person name="Dash S."/>
            <person name="Ren L."/>
            <person name="Moretzsohn M.C."/>
            <person name="Shirasawa K."/>
            <person name="Huang W."/>
            <person name="Vidigal B."/>
            <person name="Abernathy B."/>
            <person name="Chu Y."/>
            <person name="Niederhuth C.E."/>
            <person name="Umale P."/>
            <person name="Araujo A.C."/>
            <person name="Kozik A."/>
            <person name="Kim K.D."/>
            <person name="Burow M.D."/>
            <person name="Varshney R.K."/>
            <person name="Wang X."/>
            <person name="Zhang X."/>
            <person name="Barkley N."/>
            <person name="Guimaraes P.M."/>
            <person name="Isobe S."/>
            <person name="Guo B."/>
            <person name="Liao B."/>
            <person name="Stalker H.T."/>
            <person name="Schmitz R.J."/>
            <person name="Scheffler B.E."/>
            <person name="Leal-Bertioli S.C."/>
            <person name="Xun X."/>
            <person name="Jackson S.A."/>
            <person name="Michelmore R."/>
            <person name="Ozias-Akins P."/>
        </authorList>
    </citation>
    <scope>NUCLEOTIDE SEQUENCE [LARGE SCALE GENOMIC DNA]</scope>
    <source>
        <strain evidence="2">cv. V14167</strain>
    </source>
</reference>
<reference evidence="3" key="2">
    <citation type="submission" date="2025-08" db="UniProtKB">
        <authorList>
            <consortium name="RefSeq"/>
        </authorList>
    </citation>
    <scope>IDENTIFICATION</scope>
    <source>
        <tissue evidence="3">Whole plant</tissue>
    </source>
</reference>
<dbReference type="KEGG" id="adu:107474487"/>